<dbReference type="PRINTS" id="PR00119">
    <property type="entry name" value="CATATPASE"/>
</dbReference>
<dbReference type="SUPFAM" id="SSF81653">
    <property type="entry name" value="Calcium ATPase, transduction domain A"/>
    <property type="match status" value="1"/>
</dbReference>
<dbReference type="PANTHER" id="PTHR48085:SF5">
    <property type="entry name" value="CADMIUM_ZINC-TRANSPORTING ATPASE HMA4-RELATED"/>
    <property type="match status" value="1"/>
</dbReference>
<reference evidence="12" key="1">
    <citation type="journal article" date="2015" name="Int. J. Syst. Evol. Microbiol.">
        <title>Rhizobium alvei sp. nov., isolated from a freshwater river.</title>
        <authorList>
            <person name="Sheu S.Y."/>
            <person name="Huang H.W."/>
            <person name="Young C.C."/>
            <person name="Chen W.M."/>
        </authorList>
    </citation>
    <scope>NUCLEOTIDE SEQUENCE</scope>
    <source>
        <strain evidence="12">TNR-22</strain>
    </source>
</reference>
<dbReference type="InterPro" id="IPR023298">
    <property type="entry name" value="ATPase_P-typ_TM_dom_sf"/>
</dbReference>
<keyword evidence="10" id="KW-0067">ATP-binding</keyword>
<dbReference type="SUPFAM" id="SSF81665">
    <property type="entry name" value="Calcium ATPase, transmembrane domain M"/>
    <property type="match status" value="1"/>
</dbReference>
<dbReference type="InterPro" id="IPR051014">
    <property type="entry name" value="Cation_Transport_ATPase_IB"/>
</dbReference>
<comment type="subcellular location">
    <subcellularLocation>
        <location evidence="10">Cell membrane</location>
    </subcellularLocation>
    <subcellularLocation>
        <location evidence="1">Membrane</location>
    </subcellularLocation>
</comment>
<keyword evidence="13" id="KW-1185">Reference proteome</keyword>
<dbReference type="RefSeq" id="WP_304375281.1">
    <property type="nucleotide sequence ID" value="NZ_JAUOZU010000005.1"/>
</dbReference>
<evidence type="ECO:0000256" key="1">
    <source>
        <dbReference type="ARBA" id="ARBA00004370"/>
    </source>
</evidence>
<evidence type="ECO:0000256" key="4">
    <source>
        <dbReference type="ARBA" id="ARBA00022723"/>
    </source>
</evidence>
<dbReference type="InterPro" id="IPR008250">
    <property type="entry name" value="ATPase_P-typ_transduc_dom_A_sf"/>
</dbReference>
<keyword evidence="5" id="KW-1278">Translocase</keyword>
<organism evidence="12 13">
    <name type="scientific">Rhizobium alvei</name>
    <dbReference type="NCBI Taxonomy" id="1132659"/>
    <lineage>
        <taxon>Bacteria</taxon>
        <taxon>Pseudomonadati</taxon>
        <taxon>Pseudomonadota</taxon>
        <taxon>Alphaproteobacteria</taxon>
        <taxon>Hyphomicrobiales</taxon>
        <taxon>Rhizobiaceae</taxon>
        <taxon>Rhizobium/Agrobacterium group</taxon>
        <taxon>Rhizobium</taxon>
    </lineage>
</organism>
<proteinExistence type="inferred from homology"/>
<dbReference type="InterPro" id="IPR027256">
    <property type="entry name" value="P-typ_ATPase_IB"/>
</dbReference>
<dbReference type="Gene3D" id="2.70.150.10">
    <property type="entry name" value="Calcium-transporting ATPase, cytoplasmic transduction domain A"/>
    <property type="match status" value="1"/>
</dbReference>
<keyword evidence="4 10" id="KW-0479">Metal-binding</keyword>
<evidence type="ECO:0000259" key="11">
    <source>
        <dbReference type="Pfam" id="PF00122"/>
    </source>
</evidence>
<evidence type="ECO:0000313" key="13">
    <source>
        <dbReference type="Proteomes" id="UP001174932"/>
    </source>
</evidence>
<dbReference type="InterPro" id="IPR044492">
    <property type="entry name" value="P_typ_ATPase_HD_dom"/>
</dbReference>
<evidence type="ECO:0000256" key="3">
    <source>
        <dbReference type="ARBA" id="ARBA00022692"/>
    </source>
</evidence>
<dbReference type="NCBIfam" id="TIGR01494">
    <property type="entry name" value="ATPase_P-type"/>
    <property type="match status" value="2"/>
</dbReference>
<dbReference type="SFLD" id="SFLDG00002">
    <property type="entry name" value="C1.7:_P-type_atpase_like"/>
    <property type="match status" value="1"/>
</dbReference>
<evidence type="ECO:0000313" key="12">
    <source>
        <dbReference type="EMBL" id="MDO6963369.1"/>
    </source>
</evidence>
<dbReference type="Pfam" id="PF00122">
    <property type="entry name" value="E1-E2_ATPase"/>
    <property type="match status" value="1"/>
</dbReference>
<dbReference type="InterPro" id="IPR023214">
    <property type="entry name" value="HAD_sf"/>
</dbReference>
<name>A0ABT8YJB1_9HYPH</name>
<dbReference type="InterPro" id="IPR001757">
    <property type="entry name" value="P_typ_ATPase"/>
</dbReference>
<feature type="transmembrane region" description="Helical" evidence="10">
    <location>
        <begin position="41"/>
        <end position="60"/>
    </location>
</feature>
<dbReference type="PANTHER" id="PTHR48085">
    <property type="entry name" value="CADMIUM/ZINC-TRANSPORTING ATPASE HMA2-RELATED"/>
    <property type="match status" value="1"/>
</dbReference>
<evidence type="ECO:0000256" key="6">
    <source>
        <dbReference type="ARBA" id="ARBA00022989"/>
    </source>
</evidence>
<keyword evidence="10" id="KW-1003">Cell membrane</keyword>
<dbReference type="EC" id="7.2.2.12" evidence="8"/>
<comment type="caution">
    <text evidence="12">The sequence shown here is derived from an EMBL/GenBank/DDBJ whole genome shotgun (WGS) entry which is preliminary data.</text>
</comment>
<protein>
    <recommendedName>
        <fullName evidence="8">P-type Zn(2+) transporter</fullName>
        <ecNumber evidence="8">7.2.2.12</ecNumber>
    </recommendedName>
</protein>
<keyword evidence="10" id="KW-0547">Nucleotide-binding</keyword>
<dbReference type="Pfam" id="PF00702">
    <property type="entry name" value="Hydrolase"/>
    <property type="match status" value="1"/>
</dbReference>
<keyword evidence="3 10" id="KW-0812">Transmembrane</keyword>
<keyword evidence="7 10" id="KW-0472">Membrane</keyword>
<evidence type="ECO:0000256" key="8">
    <source>
        <dbReference type="ARBA" id="ARBA00039097"/>
    </source>
</evidence>
<dbReference type="InterPro" id="IPR018303">
    <property type="entry name" value="ATPase_P-typ_P_site"/>
</dbReference>
<dbReference type="Gene3D" id="3.40.1110.10">
    <property type="entry name" value="Calcium-transporting ATPase, cytoplasmic domain N"/>
    <property type="match status" value="1"/>
</dbReference>
<feature type="domain" description="P-type ATPase A" evidence="11">
    <location>
        <begin position="122"/>
        <end position="221"/>
    </location>
</feature>
<comment type="catalytic activity">
    <reaction evidence="9">
        <text>Zn(2+)(in) + ATP + H2O = Zn(2+)(out) + ADP + phosphate + H(+)</text>
        <dbReference type="Rhea" id="RHEA:20621"/>
        <dbReference type="ChEBI" id="CHEBI:15377"/>
        <dbReference type="ChEBI" id="CHEBI:15378"/>
        <dbReference type="ChEBI" id="CHEBI:29105"/>
        <dbReference type="ChEBI" id="CHEBI:30616"/>
        <dbReference type="ChEBI" id="CHEBI:43474"/>
        <dbReference type="ChEBI" id="CHEBI:456216"/>
        <dbReference type="EC" id="7.2.2.12"/>
    </reaction>
</comment>
<dbReference type="InterPro" id="IPR036412">
    <property type="entry name" value="HAD-like_sf"/>
</dbReference>
<evidence type="ECO:0000256" key="2">
    <source>
        <dbReference type="ARBA" id="ARBA00006024"/>
    </source>
</evidence>
<dbReference type="InterPro" id="IPR023299">
    <property type="entry name" value="ATPase_P-typ_cyto_dom_N"/>
</dbReference>
<dbReference type="Gene3D" id="3.40.50.1000">
    <property type="entry name" value="HAD superfamily/HAD-like"/>
    <property type="match status" value="1"/>
</dbReference>
<accession>A0ABT8YJB1</accession>
<dbReference type="PROSITE" id="PS00154">
    <property type="entry name" value="ATPASE_E1_E2"/>
    <property type="match status" value="1"/>
</dbReference>
<dbReference type="SUPFAM" id="SSF56784">
    <property type="entry name" value="HAD-like"/>
    <property type="match status" value="1"/>
</dbReference>
<feature type="transmembrane region" description="Helical" evidence="10">
    <location>
        <begin position="262"/>
        <end position="283"/>
    </location>
</feature>
<feature type="transmembrane region" description="Helical" evidence="10">
    <location>
        <begin position="12"/>
        <end position="34"/>
    </location>
</feature>
<dbReference type="NCBIfam" id="TIGR01525">
    <property type="entry name" value="ATPase-IB_hvy"/>
    <property type="match status" value="1"/>
</dbReference>
<dbReference type="Proteomes" id="UP001174932">
    <property type="component" value="Unassembled WGS sequence"/>
</dbReference>
<comment type="similarity">
    <text evidence="2 10">Belongs to the cation transport ATPase (P-type) (TC 3.A.3) family. Type IB subfamily.</text>
</comment>
<dbReference type="SFLD" id="SFLDS00003">
    <property type="entry name" value="Haloacid_Dehalogenase"/>
    <property type="match status" value="1"/>
</dbReference>
<evidence type="ECO:0000256" key="7">
    <source>
        <dbReference type="ARBA" id="ARBA00023136"/>
    </source>
</evidence>
<sequence length="614" mass="63755">MHRHTFDRFRETWPVLLFSVALLGLLAGLLFWWAGQTNYAAIAWAGATIPVLIALAVQIVSSLMKGDVGLDVLAALSMSAALGFGEFMAGSVVALMYAGGQLLESFAQGRARREMSALLGRVPHSARRYRGDQLEDVDIAIVEPGDRLLIRQGEVLPVDGHVASDVALLDLSAITGESLPKRLGYGEAALSGSAAAGGAFDLITTHSAADSTYAGIVRLVEAAQASKAPMVRMADRYAVGFLLFTLVLAGLTWYFTEDPVRLLAVLVVATPCPLILAVPVALISGLSRAAGRGVLIKNGGVLEQLVGIRTVILDKTGTVTGGKAEVTDLIAFAPFSETEILQLAASLDQASSHVVATSLINAARERDLPLTPPLAVEEVAGSGLAGQVNGRDVAVGGEGFVAERTASNGELDRKRIPATAMTVAVGIDGRFAGVIVLEDRIRNEAPQALTALRAAGVDRILLASGDRRVIADTVGKKLGVDAVLADLVPEDKVAAVRQESSRQKVMMVGDGVNDAPALAAADVGVSMGVSGAASSSEAADMVLLVDNLSAIPETLRLARDVRRIATQSVVAGLGLSILAMAAAALGYLPPVQGALIQEAIDMAVILNALRALRA</sequence>
<dbReference type="SFLD" id="SFLDF00027">
    <property type="entry name" value="p-type_atpase"/>
    <property type="match status" value="1"/>
</dbReference>
<gene>
    <name evidence="12" type="ORF">Q4481_05325</name>
</gene>
<evidence type="ECO:0000256" key="9">
    <source>
        <dbReference type="ARBA" id="ARBA00047308"/>
    </source>
</evidence>
<reference evidence="12" key="2">
    <citation type="submission" date="2023-07" db="EMBL/GenBank/DDBJ databases">
        <authorList>
            <person name="Shen H."/>
        </authorList>
    </citation>
    <scope>NUCLEOTIDE SEQUENCE</scope>
    <source>
        <strain evidence="12">TNR-22</strain>
    </source>
</reference>
<keyword evidence="6 10" id="KW-1133">Transmembrane helix</keyword>
<feature type="transmembrane region" description="Helical" evidence="10">
    <location>
        <begin position="569"/>
        <end position="588"/>
    </location>
</feature>
<dbReference type="InterPro" id="IPR059000">
    <property type="entry name" value="ATPase_P-type_domA"/>
</dbReference>
<feature type="transmembrane region" description="Helical" evidence="10">
    <location>
        <begin position="72"/>
        <end position="98"/>
    </location>
</feature>
<dbReference type="EMBL" id="JAUOZU010000005">
    <property type="protein sequence ID" value="MDO6963369.1"/>
    <property type="molecule type" value="Genomic_DNA"/>
</dbReference>
<feature type="transmembrane region" description="Helical" evidence="10">
    <location>
        <begin position="237"/>
        <end position="256"/>
    </location>
</feature>
<evidence type="ECO:0000256" key="10">
    <source>
        <dbReference type="RuleBase" id="RU362081"/>
    </source>
</evidence>
<evidence type="ECO:0000256" key="5">
    <source>
        <dbReference type="ARBA" id="ARBA00022967"/>
    </source>
</evidence>